<evidence type="ECO:0000313" key="11">
    <source>
        <dbReference type="Proteomes" id="UP000606974"/>
    </source>
</evidence>
<feature type="domain" description="C2H2-type" evidence="9">
    <location>
        <begin position="28"/>
        <end position="55"/>
    </location>
</feature>
<dbReference type="Pfam" id="PF00096">
    <property type="entry name" value="zf-C2H2"/>
    <property type="match status" value="2"/>
</dbReference>
<dbReference type="FunFam" id="3.30.160.60:FF:001666">
    <property type="entry name" value="MDS1 and EVI1 complex locus"/>
    <property type="match status" value="1"/>
</dbReference>
<dbReference type="GO" id="GO:0005634">
    <property type="term" value="C:nucleus"/>
    <property type="evidence" value="ECO:0007669"/>
    <property type="project" value="UniProtKB-SubCell"/>
</dbReference>
<keyword evidence="3" id="KW-0677">Repeat</keyword>
<dbReference type="InterPro" id="IPR036236">
    <property type="entry name" value="Znf_C2H2_sf"/>
</dbReference>
<keyword evidence="5" id="KW-0862">Zinc</keyword>
<dbReference type="Pfam" id="PF13912">
    <property type="entry name" value="zf-C2H2_6"/>
    <property type="match status" value="1"/>
</dbReference>
<protein>
    <recommendedName>
        <fullName evidence="9">C2H2-type domain-containing protein</fullName>
    </recommendedName>
</protein>
<feature type="domain" description="C2H2-type" evidence="9">
    <location>
        <begin position="84"/>
        <end position="116"/>
    </location>
</feature>
<keyword evidence="2" id="KW-0479">Metal-binding</keyword>
<feature type="compositionally biased region" description="Polar residues" evidence="8">
    <location>
        <begin position="112"/>
        <end position="128"/>
    </location>
</feature>
<comment type="caution">
    <text evidence="10">The sequence shown here is derived from an EMBL/GenBank/DDBJ whole genome shotgun (WGS) entry which is preliminary data.</text>
</comment>
<keyword evidence="11" id="KW-1185">Reference proteome</keyword>
<evidence type="ECO:0000256" key="6">
    <source>
        <dbReference type="ARBA" id="ARBA00023242"/>
    </source>
</evidence>
<evidence type="ECO:0000256" key="5">
    <source>
        <dbReference type="ARBA" id="ARBA00022833"/>
    </source>
</evidence>
<dbReference type="PROSITE" id="PS50157">
    <property type="entry name" value="ZINC_FINGER_C2H2_2"/>
    <property type="match status" value="3"/>
</dbReference>
<dbReference type="PANTHER" id="PTHR23235:SF120">
    <property type="entry name" value="KRUPPEL-LIKE FACTOR 15"/>
    <property type="match status" value="1"/>
</dbReference>
<dbReference type="GO" id="GO:0000978">
    <property type="term" value="F:RNA polymerase II cis-regulatory region sequence-specific DNA binding"/>
    <property type="evidence" value="ECO:0007669"/>
    <property type="project" value="TreeGrafter"/>
</dbReference>
<evidence type="ECO:0000259" key="9">
    <source>
        <dbReference type="PROSITE" id="PS50157"/>
    </source>
</evidence>
<dbReference type="GO" id="GO:0008270">
    <property type="term" value="F:zinc ion binding"/>
    <property type="evidence" value="ECO:0007669"/>
    <property type="project" value="UniProtKB-KW"/>
</dbReference>
<gene>
    <name evidence="10" type="ORF">GJ744_012426</name>
</gene>
<evidence type="ECO:0000313" key="10">
    <source>
        <dbReference type="EMBL" id="KAF7505891.1"/>
    </source>
</evidence>
<evidence type="ECO:0000256" key="1">
    <source>
        <dbReference type="ARBA" id="ARBA00004123"/>
    </source>
</evidence>
<accession>A0A8H7AEZ0</accession>
<sequence>MQREQQNPSPHHLFDDAPNDRPPSTRKHKCPYCSMDFTRHHNLKSHLLIHAHEKPYICSTCQSTFRRLHNLKRHTKLHTTERPHICSQCGRRFARGDALARHQKGPGGCPGTRSSPPVDGNNSRSDTSLLPGLESYAKQSDEHGDGASRFDFGNAGASADNKVA</sequence>
<dbReference type="GO" id="GO:0000981">
    <property type="term" value="F:DNA-binding transcription factor activity, RNA polymerase II-specific"/>
    <property type="evidence" value="ECO:0007669"/>
    <property type="project" value="TreeGrafter"/>
</dbReference>
<evidence type="ECO:0000256" key="3">
    <source>
        <dbReference type="ARBA" id="ARBA00022737"/>
    </source>
</evidence>
<feature type="domain" description="C2H2-type" evidence="9">
    <location>
        <begin position="56"/>
        <end position="83"/>
    </location>
</feature>
<proteinExistence type="predicted"/>
<feature type="region of interest" description="Disordered" evidence="8">
    <location>
        <begin position="1"/>
        <end position="27"/>
    </location>
</feature>
<dbReference type="FunFam" id="3.30.160.60:FF:000624">
    <property type="entry name" value="zinc finger protein 697"/>
    <property type="match status" value="1"/>
</dbReference>
<evidence type="ECO:0000256" key="8">
    <source>
        <dbReference type="SAM" id="MobiDB-lite"/>
    </source>
</evidence>
<dbReference type="PROSITE" id="PS00028">
    <property type="entry name" value="ZINC_FINGER_C2H2_1"/>
    <property type="match status" value="2"/>
</dbReference>
<dbReference type="EMBL" id="JAACFV010000098">
    <property type="protein sequence ID" value="KAF7505891.1"/>
    <property type="molecule type" value="Genomic_DNA"/>
</dbReference>
<dbReference type="InterPro" id="IPR013087">
    <property type="entry name" value="Znf_C2H2_type"/>
</dbReference>
<evidence type="ECO:0000256" key="7">
    <source>
        <dbReference type="PROSITE-ProRule" id="PRU00042"/>
    </source>
</evidence>
<dbReference type="Proteomes" id="UP000606974">
    <property type="component" value="Unassembled WGS sequence"/>
</dbReference>
<evidence type="ECO:0000256" key="4">
    <source>
        <dbReference type="ARBA" id="ARBA00022771"/>
    </source>
</evidence>
<dbReference type="AlphaFoldDB" id="A0A8H7AEZ0"/>
<feature type="compositionally biased region" description="Basic and acidic residues" evidence="8">
    <location>
        <begin position="139"/>
        <end position="148"/>
    </location>
</feature>
<reference evidence="10" key="1">
    <citation type="submission" date="2020-02" db="EMBL/GenBank/DDBJ databases">
        <authorList>
            <person name="Palmer J.M."/>
        </authorList>
    </citation>
    <scope>NUCLEOTIDE SEQUENCE</scope>
    <source>
        <strain evidence="10">EPUS1.4</strain>
        <tissue evidence="10">Thallus</tissue>
    </source>
</reference>
<dbReference type="Gene3D" id="3.30.160.60">
    <property type="entry name" value="Classic Zinc Finger"/>
    <property type="match status" value="3"/>
</dbReference>
<dbReference type="SUPFAM" id="SSF57667">
    <property type="entry name" value="beta-beta-alpha zinc fingers"/>
    <property type="match status" value="2"/>
</dbReference>
<evidence type="ECO:0000256" key="2">
    <source>
        <dbReference type="ARBA" id="ARBA00022723"/>
    </source>
</evidence>
<keyword evidence="4 7" id="KW-0863">Zinc-finger</keyword>
<dbReference type="SMART" id="SM00355">
    <property type="entry name" value="ZnF_C2H2"/>
    <property type="match status" value="3"/>
</dbReference>
<keyword evidence="6" id="KW-0539">Nucleus</keyword>
<dbReference type="OrthoDB" id="8117402at2759"/>
<comment type="subcellular location">
    <subcellularLocation>
        <location evidence="1">Nucleus</location>
    </subcellularLocation>
</comment>
<dbReference type="PANTHER" id="PTHR23235">
    <property type="entry name" value="KRUEPPEL-LIKE TRANSCRIPTION FACTOR"/>
    <property type="match status" value="1"/>
</dbReference>
<name>A0A8H7AEZ0_9EURO</name>
<organism evidence="10 11">
    <name type="scientific">Endocarpon pusillum</name>
    <dbReference type="NCBI Taxonomy" id="364733"/>
    <lineage>
        <taxon>Eukaryota</taxon>
        <taxon>Fungi</taxon>
        <taxon>Dikarya</taxon>
        <taxon>Ascomycota</taxon>
        <taxon>Pezizomycotina</taxon>
        <taxon>Eurotiomycetes</taxon>
        <taxon>Chaetothyriomycetidae</taxon>
        <taxon>Verrucariales</taxon>
        <taxon>Verrucariaceae</taxon>
        <taxon>Endocarpon</taxon>
    </lineage>
</organism>
<feature type="region of interest" description="Disordered" evidence="8">
    <location>
        <begin position="99"/>
        <end position="164"/>
    </location>
</feature>